<gene>
    <name evidence="1" type="ORF">BDV95DRAFT_672201</name>
</gene>
<comment type="caution">
    <text evidence="1">The sequence shown here is derived from an EMBL/GenBank/DDBJ whole genome shotgun (WGS) entry which is preliminary data.</text>
</comment>
<evidence type="ECO:0000313" key="2">
    <source>
        <dbReference type="Proteomes" id="UP000481861"/>
    </source>
</evidence>
<protein>
    <submittedName>
        <fullName evidence="1">Uncharacterized protein</fullName>
    </submittedName>
</protein>
<dbReference type="AlphaFoldDB" id="A0A7C8HZG5"/>
<proteinExistence type="predicted"/>
<sequence length="148" mass="16884">MSAPNGLRQNICNISGPGMLRREMDENRITACLPPELQYACRYWMDHLERSHGSIEDGDATHRFLEKHLLHWLEAMSLMHDTSLCVHLVARLRLLVTPSSHAVASFLHDASRFVLRFVSVLAEAPLQIYSSALLFSPWTSIVREVFID</sequence>
<accession>A0A7C8HZG5</accession>
<dbReference type="Proteomes" id="UP000481861">
    <property type="component" value="Unassembled WGS sequence"/>
</dbReference>
<reference evidence="1 2" key="1">
    <citation type="submission" date="2020-01" db="EMBL/GenBank/DDBJ databases">
        <authorList>
            <consortium name="DOE Joint Genome Institute"/>
            <person name="Haridas S."/>
            <person name="Albert R."/>
            <person name="Binder M."/>
            <person name="Bloem J."/>
            <person name="Labutti K."/>
            <person name="Salamov A."/>
            <person name="Andreopoulos B."/>
            <person name="Baker S.E."/>
            <person name="Barry K."/>
            <person name="Bills G."/>
            <person name="Bluhm B.H."/>
            <person name="Cannon C."/>
            <person name="Castanera R."/>
            <person name="Culley D.E."/>
            <person name="Daum C."/>
            <person name="Ezra D."/>
            <person name="Gonzalez J.B."/>
            <person name="Henrissat B."/>
            <person name="Kuo A."/>
            <person name="Liang C."/>
            <person name="Lipzen A."/>
            <person name="Lutzoni F."/>
            <person name="Magnuson J."/>
            <person name="Mondo S."/>
            <person name="Nolan M."/>
            <person name="Ohm R."/>
            <person name="Pangilinan J."/>
            <person name="Park H.-J.H."/>
            <person name="Ramirez L."/>
            <person name="Alfaro M."/>
            <person name="Sun H."/>
            <person name="Tritt A."/>
            <person name="Yoshinaga Y."/>
            <person name="Zwiers L.-H.L."/>
            <person name="Turgeon B.G."/>
            <person name="Goodwin S.B."/>
            <person name="Spatafora J.W."/>
            <person name="Crous P.W."/>
            <person name="Grigoriev I.V."/>
        </authorList>
    </citation>
    <scope>NUCLEOTIDE SEQUENCE [LARGE SCALE GENOMIC DNA]</scope>
    <source>
        <strain evidence="1 2">CBS 611.86</strain>
    </source>
</reference>
<dbReference type="EMBL" id="JAADJZ010000029">
    <property type="protein sequence ID" value="KAF2866234.1"/>
    <property type="molecule type" value="Genomic_DNA"/>
</dbReference>
<keyword evidence="2" id="KW-1185">Reference proteome</keyword>
<evidence type="ECO:0000313" key="1">
    <source>
        <dbReference type="EMBL" id="KAF2866234.1"/>
    </source>
</evidence>
<dbReference type="OrthoDB" id="5421599at2759"/>
<organism evidence="1 2">
    <name type="scientific">Massariosphaeria phaeospora</name>
    <dbReference type="NCBI Taxonomy" id="100035"/>
    <lineage>
        <taxon>Eukaryota</taxon>
        <taxon>Fungi</taxon>
        <taxon>Dikarya</taxon>
        <taxon>Ascomycota</taxon>
        <taxon>Pezizomycotina</taxon>
        <taxon>Dothideomycetes</taxon>
        <taxon>Pleosporomycetidae</taxon>
        <taxon>Pleosporales</taxon>
        <taxon>Pleosporales incertae sedis</taxon>
        <taxon>Massariosphaeria</taxon>
    </lineage>
</organism>
<name>A0A7C8HZG5_9PLEO</name>